<keyword evidence="9" id="KW-0067">ATP-binding</keyword>
<dbReference type="EC" id="3.1.21.3" evidence="3"/>
<dbReference type="GO" id="GO:0009035">
    <property type="term" value="F:type I site-specific deoxyribonuclease activity"/>
    <property type="evidence" value="ECO:0007669"/>
    <property type="project" value="UniProtKB-EC"/>
</dbReference>
<dbReference type="PANTHER" id="PTHR30195">
    <property type="entry name" value="TYPE I SITE-SPECIFIC DEOXYRIBONUCLEASE PROTEIN SUBUNIT M AND R"/>
    <property type="match status" value="1"/>
</dbReference>
<dbReference type="CDD" id="cd18800">
    <property type="entry name" value="SF2_C_EcoR124I-like"/>
    <property type="match status" value="1"/>
</dbReference>
<dbReference type="SMART" id="SM00487">
    <property type="entry name" value="DEXDc"/>
    <property type="match status" value="1"/>
</dbReference>
<dbReference type="AlphaFoldDB" id="A0A8T8KBQ4"/>
<comment type="catalytic activity">
    <reaction evidence="1">
        <text>Endonucleolytic cleavage of DNA to give random double-stranded fragments with terminal 5'-phosphates, ATP is simultaneously hydrolyzed.</text>
        <dbReference type="EC" id="3.1.21.3"/>
    </reaction>
</comment>
<evidence type="ECO:0000256" key="10">
    <source>
        <dbReference type="ARBA" id="ARBA00023125"/>
    </source>
</evidence>
<keyword evidence="10" id="KW-0238">DNA-binding</keyword>
<keyword evidence="8" id="KW-0378">Hydrolase</keyword>
<dbReference type="InterPro" id="IPR004473">
    <property type="entry name" value="Restrct_endonuc_typeI_HsdR"/>
</dbReference>
<evidence type="ECO:0000313" key="12">
    <source>
        <dbReference type="EMBL" id="QUH24210.1"/>
    </source>
</evidence>
<evidence type="ECO:0000256" key="7">
    <source>
        <dbReference type="ARBA" id="ARBA00022759"/>
    </source>
</evidence>
<keyword evidence="13" id="KW-1185">Reference proteome</keyword>
<dbReference type="PROSITE" id="PS51192">
    <property type="entry name" value="HELICASE_ATP_BIND_1"/>
    <property type="match status" value="1"/>
</dbReference>
<dbReference type="Gene3D" id="3.90.1570.50">
    <property type="match status" value="1"/>
</dbReference>
<dbReference type="InterPro" id="IPR040980">
    <property type="entry name" value="SWI2_SNF2"/>
</dbReference>
<dbReference type="GO" id="GO:0005524">
    <property type="term" value="F:ATP binding"/>
    <property type="evidence" value="ECO:0007669"/>
    <property type="project" value="UniProtKB-KW"/>
</dbReference>
<evidence type="ECO:0000256" key="5">
    <source>
        <dbReference type="ARBA" id="ARBA00022741"/>
    </source>
</evidence>
<protein>
    <recommendedName>
        <fullName evidence="3">type I site-specific deoxyribonuclease</fullName>
        <ecNumber evidence="3">3.1.21.3</ecNumber>
    </recommendedName>
</protein>
<evidence type="ECO:0000256" key="3">
    <source>
        <dbReference type="ARBA" id="ARBA00012654"/>
    </source>
</evidence>
<keyword evidence="7 12" id="KW-0255">Endonuclease</keyword>
<dbReference type="REBASE" id="475832">
    <property type="entry name" value="MspCANORF10805P"/>
</dbReference>
<keyword evidence="6" id="KW-0680">Restriction system</keyword>
<feature type="domain" description="Helicase ATP-binding" evidence="11">
    <location>
        <begin position="248"/>
        <end position="411"/>
    </location>
</feature>
<keyword evidence="4" id="KW-0540">Nuclease</keyword>
<dbReference type="EMBL" id="CP058560">
    <property type="protein sequence ID" value="QUH24210.1"/>
    <property type="molecule type" value="Genomic_DNA"/>
</dbReference>
<dbReference type="GeneID" id="64821259"/>
<dbReference type="Gene3D" id="3.40.50.300">
    <property type="entry name" value="P-loop containing nucleotide triphosphate hydrolases"/>
    <property type="match status" value="2"/>
</dbReference>
<dbReference type="OrthoDB" id="11429at2157"/>
<dbReference type="RefSeq" id="WP_211533169.1">
    <property type="nucleotide sequence ID" value="NZ_CP058560.1"/>
</dbReference>
<dbReference type="GO" id="GO:0009307">
    <property type="term" value="P:DNA restriction-modification system"/>
    <property type="evidence" value="ECO:0007669"/>
    <property type="project" value="UniProtKB-KW"/>
</dbReference>
<dbReference type="CDD" id="cd18030">
    <property type="entry name" value="DEXHc_RE_I_HsdR"/>
    <property type="match status" value="1"/>
</dbReference>
<reference evidence="12" key="1">
    <citation type="submission" date="2020-07" db="EMBL/GenBank/DDBJ databases">
        <title>Methanobacterium. sp. MethCan genome.</title>
        <authorList>
            <person name="Postec A."/>
            <person name="Quemeneur M."/>
        </authorList>
    </citation>
    <scope>NUCLEOTIDE SEQUENCE</scope>
    <source>
        <strain evidence="12">MethCAN</strain>
    </source>
</reference>
<evidence type="ECO:0000256" key="8">
    <source>
        <dbReference type="ARBA" id="ARBA00022801"/>
    </source>
</evidence>
<evidence type="ECO:0000259" key="11">
    <source>
        <dbReference type="PROSITE" id="PS51192"/>
    </source>
</evidence>
<dbReference type="Pfam" id="PF12008">
    <property type="entry name" value="EcoR124_C"/>
    <property type="match status" value="1"/>
</dbReference>
<dbReference type="Pfam" id="PF18766">
    <property type="entry name" value="SWI2_SNF2"/>
    <property type="match status" value="1"/>
</dbReference>
<proteinExistence type="inferred from homology"/>
<evidence type="ECO:0000313" key="13">
    <source>
        <dbReference type="Proteomes" id="UP000681041"/>
    </source>
</evidence>
<evidence type="ECO:0000256" key="6">
    <source>
        <dbReference type="ARBA" id="ARBA00022747"/>
    </source>
</evidence>
<dbReference type="SUPFAM" id="SSF52540">
    <property type="entry name" value="P-loop containing nucleoside triphosphate hydrolases"/>
    <property type="match status" value="2"/>
</dbReference>
<dbReference type="InterPro" id="IPR051268">
    <property type="entry name" value="Type-I_R_enzyme_R_subunit"/>
</dbReference>
<keyword evidence="5" id="KW-0547">Nucleotide-binding</keyword>
<dbReference type="InterPro" id="IPR007409">
    <property type="entry name" value="Restrct_endonuc_type1_HsdR_N"/>
</dbReference>
<dbReference type="InterPro" id="IPR014001">
    <property type="entry name" value="Helicase_ATP-bd"/>
</dbReference>
<dbReference type="KEGG" id="meme:HYG87_10800"/>
<dbReference type="InterPro" id="IPR022625">
    <property type="entry name" value="TypeI_RM_Rsu_C"/>
</dbReference>
<dbReference type="CDD" id="cd22332">
    <property type="entry name" value="HsdR_N"/>
    <property type="match status" value="1"/>
</dbReference>
<dbReference type="GO" id="GO:0120545">
    <property type="term" value="F:nucleic acid conformation isomerase activity"/>
    <property type="evidence" value="ECO:0007669"/>
    <property type="project" value="UniProtKB-ARBA"/>
</dbReference>
<name>A0A8T8KBQ4_9EURY</name>
<dbReference type="Pfam" id="PF04313">
    <property type="entry name" value="HSDR_N"/>
    <property type="match status" value="1"/>
</dbReference>
<dbReference type="PANTHER" id="PTHR30195:SF16">
    <property type="entry name" value="TYPE I RESTRICTION ENZYME ENDONUCLEASE SUBUNIT"/>
    <property type="match status" value="1"/>
</dbReference>
<dbReference type="InterPro" id="IPR027417">
    <property type="entry name" value="P-loop_NTPase"/>
</dbReference>
<comment type="similarity">
    <text evidence="2">Belongs to the HsdR family.</text>
</comment>
<organism evidence="12 13">
    <name type="scientific">Methanobacterium alkalithermotolerans</name>
    <dbReference type="NCBI Taxonomy" id="2731220"/>
    <lineage>
        <taxon>Archaea</taxon>
        <taxon>Methanobacteriati</taxon>
        <taxon>Methanobacteriota</taxon>
        <taxon>Methanomada group</taxon>
        <taxon>Methanobacteria</taxon>
        <taxon>Methanobacteriales</taxon>
        <taxon>Methanobacteriaceae</taxon>
        <taxon>Methanobacterium</taxon>
    </lineage>
</organism>
<dbReference type="Proteomes" id="UP000681041">
    <property type="component" value="Chromosome"/>
</dbReference>
<dbReference type="GO" id="GO:0003677">
    <property type="term" value="F:DNA binding"/>
    <property type="evidence" value="ECO:0007669"/>
    <property type="project" value="UniProtKB-KW"/>
</dbReference>
<evidence type="ECO:0000256" key="2">
    <source>
        <dbReference type="ARBA" id="ARBA00008598"/>
    </source>
</evidence>
<dbReference type="Pfam" id="PF22679">
    <property type="entry name" value="T1R_D3-like"/>
    <property type="match status" value="1"/>
</dbReference>
<sequence>MATQSEAALESKLINKLADGGYQRVQINDETELKSNFKAQLEKFNHIQLTDKEFNQILIHLEGGTVFDKAKKLRDRYELKRESGPVKYISFLNKKDWCKNIFQVTNQVTLRKKYENRYDVTILINGLPLVQIELKKRGVELKRAFNQINRYHRHSFKGLFNYVQIFVISNGVNTKYYANNKDLSFKYSFYWKDKDNHNISNLDEFADIFLEKCHLSKMIARYIVLNETDKALMVLRAYQYYAVEAILDKALNTKQNGYVWHTTGSGKTLTSFKVSQILEGEEGVDKIIFVVDRKDLDYQTTKEFNSFCDGAVDGTDNTKSLLKQLSGSNKLIITTIQKLTRAVDRHDIKLKDVKDKKIILMFDECHRSQFGEMHKKITGFFTNLQYFGFTGTPIFAVNSNKKRTTRDIFGEKLHTYVIKDAIHDQNVLGFCVEYLGTYKNKAVIDIEVEDIDRKEVMESDLRLEKIVEYIINNHDKKTYNREFNAIFAVSSVNVLKKYYDLFKSKDHDLKIATIFSYDDNEEIKGEKHSREKLDEYIKDYNELFGTNFSTETFDQYYVDVAKRSKDKQIDILIVVNMFLTGFDNKFLNTLYVDKNLKYHTLVQAYSRTNRLLNEKKKQGNIVCFRNLKKFTDDAIRLYSDEDAAEVVLMKTYDEYVKDFNEVLVQLFELTPDVYDVDELPSEVEKKLFVQIFRELLRLITRLYIFTEFDFEDLDIPEQAFEDFKSKYLDIYEEVNTPTGVEKTSVLDDIDFEIELIRRDDINVTYILTLLKELDYNSPSFEKDKEFIIGTMEKSRELRSKVQLIEQFIDNNIPQIENKDHIEENFEIFLEKEKEKAIDTLIKEEKLNDDLARDIISEYEFSGKMQNNLIKESFSDIMGLKERRSKLKTIKEYIMNLVDKFSW</sequence>
<evidence type="ECO:0000256" key="1">
    <source>
        <dbReference type="ARBA" id="ARBA00000851"/>
    </source>
</evidence>
<dbReference type="NCBIfam" id="TIGR00348">
    <property type="entry name" value="hsdR"/>
    <property type="match status" value="1"/>
</dbReference>
<gene>
    <name evidence="12" type="ORF">HYG87_10800</name>
</gene>
<evidence type="ECO:0000256" key="4">
    <source>
        <dbReference type="ARBA" id="ARBA00022722"/>
    </source>
</evidence>
<accession>A0A8T8KBQ4</accession>
<evidence type="ECO:0000256" key="9">
    <source>
        <dbReference type="ARBA" id="ARBA00022840"/>
    </source>
</evidence>
<dbReference type="InterPro" id="IPR055180">
    <property type="entry name" value="HsdR_RecA-like_helicase_dom_2"/>
</dbReference>